<accession>A0A0F9L021</accession>
<proteinExistence type="predicted"/>
<feature type="non-terminal residue" evidence="1">
    <location>
        <position position="30"/>
    </location>
</feature>
<reference evidence="1" key="1">
    <citation type="journal article" date="2015" name="Nature">
        <title>Complex archaea that bridge the gap between prokaryotes and eukaryotes.</title>
        <authorList>
            <person name="Spang A."/>
            <person name="Saw J.H."/>
            <person name="Jorgensen S.L."/>
            <person name="Zaremba-Niedzwiedzka K."/>
            <person name="Martijn J."/>
            <person name="Lind A.E."/>
            <person name="van Eijk R."/>
            <person name="Schleper C."/>
            <person name="Guy L."/>
            <person name="Ettema T.J."/>
        </authorList>
    </citation>
    <scope>NUCLEOTIDE SEQUENCE</scope>
</reference>
<protein>
    <submittedName>
        <fullName evidence="1">Uncharacterized protein</fullName>
    </submittedName>
</protein>
<evidence type="ECO:0000313" key="1">
    <source>
        <dbReference type="EMBL" id="KKM27523.1"/>
    </source>
</evidence>
<comment type="caution">
    <text evidence="1">The sequence shown here is derived from an EMBL/GenBank/DDBJ whole genome shotgun (WGS) entry which is preliminary data.</text>
</comment>
<organism evidence="1">
    <name type="scientific">marine sediment metagenome</name>
    <dbReference type="NCBI Taxonomy" id="412755"/>
    <lineage>
        <taxon>unclassified sequences</taxon>
        <taxon>metagenomes</taxon>
        <taxon>ecological metagenomes</taxon>
    </lineage>
</organism>
<gene>
    <name evidence="1" type="ORF">LCGC14_1573960</name>
</gene>
<dbReference type="AlphaFoldDB" id="A0A0F9L021"/>
<sequence length="30" mass="3565">MNDEKEIAQTIIDAQKMREESYEETNHIPT</sequence>
<name>A0A0F9L021_9ZZZZ</name>
<dbReference type="EMBL" id="LAZR01012307">
    <property type="protein sequence ID" value="KKM27523.1"/>
    <property type="molecule type" value="Genomic_DNA"/>
</dbReference>